<sequence>MEAVTRWIWALLLVTGAAYAASSYWAGSYLVVNLTEAVEAENFDYIFNWGNCTVYVTVYRSIDVNKKSGLMLPGIALLPQAWQNYTLAELAAVLDGALQVLGNEFQVGAEVIDVAPAAFSVSTKGWRAAMRVQAQSLGEFVEGAARELGATKVIFYTGREVSSTSVGSGGRERLVYITYVVKNLGDVLLEFSFYPPYFVVKTSNFTKAKQILEKIESVVGDRVRTNVYVGRVLTADDWNRLRSAAEMWAWERGQRKATPCGGLPVVGSYGGSLVVVYLPTGNTASVDRATAEQYVRRFVELAGLCPSPLVAAIGPEACIELPEDPVMRAQKLAALASAIAAFAVGLSLKLSRRRG</sequence>
<dbReference type="EMBL" id="JAAVJF010000002">
    <property type="protein sequence ID" value="NYR15317.1"/>
    <property type="molecule type" value="Genomic_DNA"/>
</dbReference>
<reference evidence="1 2" key="1">
    <citation type="journal article" date="2020" name="Nat. Commun.">
        <title>The structures of two archaeal type IV pili illuminate evolutionary relationships.</title>
        <authorList>
            <person name="Wang F."/>
            <person name="Baquero D.P."/>
            <person name="Su Z."/>
            <person name="Beltran L.C."/>
            <person name="Prangishvili D."/>
            <person name="Krupovic M."/>
            <person name="Egelman E.H."/>
        </authorList>
    </citation>
    <scope>NUCLEOTIDE SEQUENCE [LARGE SCALE GENOMIC DNA]</scope>
    <source>
        <strain evidence="1 2">2GA</strain>
    </source>
</reference>
<keyword evidence="2" id="KW-1185">Reference proteome</keyword>
<dbReference type="OMA" id="EMWAWER"/>
<evidence type="ECO:0000313" key="1">
    <source>
        <dbReference type="EMBL" id="NYR15317.1"/>
    </source>
</evidence>
<dbReference type="Proteomes" id="UP000554766">
    <property type="component" value="Unassembled WGS sequence"/>
</dbReference>
<protein>
    <submittedName>
        <fullName evidence="1">Uncharacterized protein</fullName>
    </submittedName>
</protein>
<accession>A0A7L4PA26</accession>
<name>A0A7L4PA26_9CREN</name>
<comment type="caution">
    <text evidence="1">The sequence shown here is derived from an EMBL/GenBank/DDBJ whole genome shotgun (WGS) entry which is preliminary data.</text>
</comment>
<dbReference type="GeneID" id="5055332"/>
<dbReference type="AlphaFoldDB" id="A0A7L4PA26"/>
<evidence type="ECO:0000313" key="2">
    <source>
        <dbReference type="Proteomes" id="UP000554766"/>
    </source>
</evidence>
<organism evidence="1 2">
    <name type="scientific">Pyrobaculum arsenaticum</name>
    <dbReference type="NCBI Taxonomy" id="121277"/>
    <lineage>
        <taxon>Archaea</taxon>
        <taxon>Thermoproteota</taxon>
        <taxon>Thermoprotei</taxon>
        <taxon>Thermoproteales</taxon>
        <taxon>Thermoproteaceae</taxon>
        <taxon>Pyrobaculum</taxon>
    </lineage>
</organism>
<gene>
    <name evidence="1" type="ORF">HC235_05010</name>
</gene>
<dbReference type="RefSeq" id="WP_011900867.1">
    <property type="nucleotide sequence ID" value="NZ_JAAVJF010000002.1"/>
</dbReference>
<proteinExistence type="predicted"/>